<proteinExistence type="predicted"/>
<dbReference type="STRING" id="154621.RV11_GL000047"/>
<keyword evidence="2" id="KW-1185">Reference proteome</keyword>
<dbReference type="InterPro" id="IPR036412">
    <property type="entry name" value="HAD-like_sf"/>
</dbReference>
<dbReference type="Gene3D" id="3.40.50.1000">
    <property type="entry name" value="HAD superfamily/HAD-like"/>
    <property type="match status" value="1"/>
</dbReference>
<name>R3WCA7_9ENTE</name>
<dbReference type="NCBIfam" id="TIGR01484">
    <property type="entry name" value="HAD-SF-IIB"/>
    <property type="match status" value="1"/>
</dbReference>
<protein>
    <submittedName>
        <fullName evidence="1">Cof-like hydrolase</fullName>
    </submittedName>
</protein>
<dbReference type="NCBIfam" id="TIGR00099">
    <property type="entry name" value="Cof-subfamily"/>
    <property type="match status" value="1"/>
</dbReference>
<dbReference type="HOGENOM" id="CLU_044146_3_1_9"/>
<accession>R3WCA7</accession>
<sequence>MISMAKERILITDLDGTFVKDSIKVIDEDKESIQALKKTMKIGIATGRSIKEINFIENQAKIKADVLIGFNGAVVEIDGKRIFEEAIQKESLEKVLAYIEEQEIIFDALDGEKRIGTHRSDEKSKLWNMELVEPENVFDSLLTKKIYKINVRPEKGESDKILSQLQRTFPELAICKSGEQRIEITPPGITKGNAIEALKEKFDLTVISVGDSENDISMFDVSDHSFCMSHAADSVKKRAKKIINDFHEVNQWVGG</sequence>
<gene>
    <name evidence="1" type="ORF">UC3_01406</name>
</gene>
<dbReference type="SUPFAM" id="SSF56784">
    <property type="entry name" value="HAD-like"/>
    <property type="match status" value="1"/>
</dbReference>
<comment type="caution">
    <text evidence="1">The sequence shown here is derived from an EMBL/GenBank/DDBJ whole genome shotgun (WGS) entry which is preliminary data.</text>
</comment>
<dbReference type="GO" id="GO:0005829">
    <property type="term" value="C:cytosol"/>
    <property type="evidence" value="ECO:0007669"/>
    <property type="project" value="TreeGrafter"/>
</dbReference>
<dbReference type="eggNOG" id="COG0561">
    <property type="taxonomic scope" value="Bacteria"/>
</dbReference>
<dbReference type="PATRIC" id="fig|1158610.3.peg.1388"/>
<dbReference type="PANTHER" id="PTHR10000">
    <property type="entry name" value="PHOSPHOSERINE PHOSPHATASE"/>
    <property type="match status" value="1"/>
</dbReference>
<dbReference type="PANTHER" id="PTHR10000:SF8">
    <property type="entry name" value="HAD SUPERFAMILY HYDROLASE-LIKE, TYPE 3"/>
    <property type="match status" value="1"/>
</dbReference>
<dbReference type="Pfam" id="PF08282">
    <property type="entry name" value="Hydrolase_3"/>
    <property type="match status" value="1"/>
</dbReference>
<dbReference type="GO" id="GO:0016791">
    <property type="term" value="F:phosphatase activity"/>
    <property type="evidence" value="ECO:0007669"/>
    <property type="project" value="UniProtKB-ARBA"/>
</dbReference>
<dbReference type="Gene3D" id="3.30.1240.10">
    <property type="match status" value="1"/>
</dbReference>
<evidence type="ECO:0000313" key="1">
    <source>
        <dbReference type="EMBL" id="EOL45516.1"/>
    </source>
</evidence>
<keyword evidence="1" id="KW-0378">Hydrolase</keyword>
<dbReference type="SFLD" id="SFLDS00003">
    <property type="entry name" value="Haloacid_Dehalogenase"/>
    <property type="match status" value="1"/>
</dbReference>
<dbReference type="EMBL" id="AJAT01000012">
    <property type="protein sequence ID" value="EOL45516.1"/>
    <property type="molecule type" value="Genomic_DNA"/>
</dbReference>
<dbReference type="InterPro" id="IPR006379">
    <property type="entry name" value="HAD-SF_hydro_IIB"/>
</dbReference>
<organism evidence="1 2">
    <name type="scientific">Enterococcus phoeniculicola ATCC BAA-412</name>
    <dbReference type="NCBI Taxonomy" id="1158610"/>
    <lineage>
        <taxon>Bacteria</taxon>
        <taxon>Bacillati</taxon>
        <taxon>Bacillota</taxon>
        <taxon>Bacilli</taxon>
        <taxon>Lactobacillales</taxon>
        <taxon>Enterococcaceae</taxon>
        <taxon>Enterococcus</taxon>
    </lineage>
</organism>
<evidence type="ECO:0000313" key="2">
    <source>
        <dbReference type="Proteomes" id="UP000013785"/>
    </source>
</evidence>
<dbReference type="Proteomes" id="UP000013785">
    <property type="component" value="Unassembled WGS sequence"/>
</dbReference>
<dbReference type="InterPro" id="IPR000150">
    <property type="entry name" value="Cof"/>
</dbReference>
<dbReference type="InterPro" id="IPR023214">
    <property type="entry name" value="HAD_sf"/>
</dbReference>
<dbReference type="GO" id="GO:0000287">
    <property type="term" value="F:magnesium ion binding"/>
    <property type="evidence" value="ECO:0007669"/>
    <property type="project" value="TreeGrafter"/>
</dbReference>
<dbReference type="AlphaFoldDB" id="R3WCA7"/>
<dbReference type="SFLD" id="SFLDG01140">
    <property type="entry name" value="C2.B:_Phosphomannomutase_and_P"/>
    <property type="match status" value="1"/>
</dbReference>
<reference evidence="1 2" key="1">
    <citation type="submission" date="2013-02" db="EMBL/GenBank/DDBJ databases">
        <title>The Genome Sequence of Enterococcus phoeniculicola BAA-412.</title>
        <authorList>
            <consortium name="The Broad Institute Genome Sequencing Platform"/>
            <consortium name="The Broad Institute Genome Sequencing Center for Infectious Disease"/>
            <person name="Earl A.M."/>
            <person name="Gilmore M.S."/>
            <person name="Lebreton F."/>
            <person name="Walker B."/>
            <person name="Young S.K."/>
            <person name="Zeng Q."/>
            <person name="Gargeya S."/>
            <person name="Fitzgerald M."/>
            <person name="Haas B."/>
            <person name="Abouelleil A."/>
            <person name="Alvarado L."/>
            <person name="Arachchi H.M."/>
            <person name="Berlin A.M."/>
            <person name="Chapman S.B."/>
            <person name="Dewar J."/>
            <person name="Goldberg J."/>
            <person name="Griggs A."/>
            <person name="Gujja S."/>
            <person name="Hansen M."/>
            <person name="Howarth C."/>
            <person name="Imamovic A."/>
            <person name="Larimer J."/>
            <person name="McCowan C."/>
            <person name="Murphy C."/>
            <person name="Neiman D."/>
            <person name="Pearson M."/>
            <person name="Priest M."/>
            <person name="Roberts A."/>
            <person name="Saif S."/>
            <person name="Shea T."/>
            <person name="Sisk P."/>
            <person name="Sykes S."/>
            <person name="Wortman J."/>
            <person name="Nusbaum C."/>
            <person name="Birren B."/>
        </authorList>
    </citation>
    <scope>NUCLEOTIDE SEQUENCE [LARGE SCALE GENOMIC DNA]</scope>
    <source>
        <strain evidence="1 2">ATCC BAA-412</strain>
    </source>
</reference>